<accession>A0A4D6YM43</accession>
<evidence type="ECO:0000256" key="5">
    <source>
        <dbReference type="SAM" id="MobiDB-lite"/>
    </source>
</evidence>
<dbReference type="SUPFAM" id="SSF75625">
    <property type="entry name" value="YebC-like"/>
    <property type="match status" value="1"/>
</dbReference>
<protein>
    <recommendedName>
        <fullName evidence="6">TACO1/YebC-like N-terminal domain-containing protein</fullName>
    </recommendedName>
</protein>
<reference evidence="7 8" key="1">
    <citation type="submission" date="2018-12" db="EMBL/GenBank/DDBJ databases">
        <authorList>
            <person name="Chong R.A."/>
        </authorList>
    </citation>
    <scope>NUCLEOTIDE SEQUENCE [LARGE SCALE GENOMIC DNA]</scope>
    <source>
        <strain evidence="7 8">Tca</strain>
    </source>
</reference>
<organism evidence="7 8">
    <name type="scientific">Buchnera aphidicola</name>
    <name type="common">Thelaxes californica</name>
    <dbReference type="NCBI Taxonomy" id="1315998"/>
    <lineage>
        <taxon>Bacteria</taxon>
        <taxon>Pseudomonadati</taxon>
        <taxon>Pseudomonadota</taxon>
        <taxon>Gammaproteobacteria</taxon>
        <taxon>Enterobacterales</taxon>
        <taxon>Erwiniaceae</taxon>
        <taxon>Buchnera</taxon>
    </lineage>
</organism>
<reference evidence="7 8" key="2">
    <citation type="submission" date="2019-05" db="EMBL/GenBank/DDBJ databases">
        <title>Genome evolution of the obligate endosymbiont Buchnera aphidicola.</title>
        <authorList>
            <person name="Moran N.A."/>
        </authorList>
    </citation>
    <scope>NUCLEOTIDE SEQUENCE [LARGE SCALE GENOMIC DNA]</scope>
    <source>
        <strain evidence="7 8">Tca</strain>
    </source>
</reference>
<keyword evidence="8" id="KW-1185">Reference proteome</keyword>
<dbReference type="PANTHER" id="PTHR12532">
    <property type="entry name" value="TRANSLATIONAL ACTIVATOR OF CYTOCHROME C OXIDASE 1"/>
    <property type="match status" value="1"/>
</dbReference>
<dbReference type="InterPro" id="IPR029072">
    <property type="entry name" value="YebC-like"/>
</dbReference>
<keyword evidence="1" id="KW-0963">Cytoplasm</keyword>
<dbReference type="InterPro" id="IPR017856">
    <property type="entry name" value="Integrase-like_N"/>
</dbReference>
<evidence type="ECO:0000313" key="7">
    <source>
        <dbReference type="EMBL" id="QCI26778.1"/>
    </source>
</evidence>
<evidence type="ECO:0000256" key="3">
    <source>
        <dbReference type="ARBA" id="ARBA00023125"/>
    </source>
</evidence>
<dbReference type="Gene3D" id="1.10.10.200">
    <property type="match status" value="1"/>
</dbReference>
<proteinExistence type="predicted"/>
<dbReference type="RefSeq" id="WP_158353443.1">
    <property type="nucleotide sequence ID" value="NZ_CP034852.1"/>
</dbReference>
<evidence type="ECO:0000259" key="6">
    <source>
        <dbReference type="Pfam" id="PF20772"/>
    </source>
</evidence>
<dbReference type="InterPro" id="IPR002876">
    <property type="entry name" value="Transcrip_reg_TACO1-like"/>
</dbReference>
<feature type="domain" description="TACO1/YebC-like N-terminal" evidence="6">
    <location>
        <begin position="5"/>
        <end position="72"/>
    </location>
</feature>
<dbReference type="InterPro" id="IPR049083">
    <property type="entry name" value="TACO1_YebC_N"/>
</dbReference>
<evidence type="ECO:0000256" key="4">
    <source>
        <dbReference type="ARBA" id="ARBA00023163"/>
    </source>
</evidence>
<gene>
    <name evidence="7" type="ORF">D9V80_01215</name>
</gene>
<dbReference type="Pfam" id="PF20772">
    <property type="entry name" value="TACO1_YebC_N"/>
    <property type="match status" value="1"/>
</dbReference>
<keyword evidence="4" id="KW-0804">Transcription</keyword>
<evidence type="ECO:0000256" key="1">
    <source>
        <dbReference type="ARBA" id="ARBA00022490"/>
    </source>
</evidence>
<dbReference type="OrthoDB" id="9781053at2"/>
<dbReference type="AlphaFoldDB" id="A0A4D6YM43"/>
<feature type="region of interest" description="Disordered" evidence="5">
    <location>
        <begin position="1"/>
        <end position="21"/>
    </location>
</feature>
<name>A0A4D6YM43_9GAMM</name>
<keyword evidence="3" id="KW-0238">DNA-binding</keyword>
<dbReference type="Proteomes" id="UP000298782">
    <property type="component" value="Chromosome"/>
</dbReference>
<dbReference type="PANTHER" id="PTHR12532:SF6">
    <property type="entry name" value="TRANSCRIPTIONAL REGULATORY PROTEIN YEBC-RELATED"/>
    <property type="match status" value="1"/>
</dbReference>
<dbReference type="FunFam" id="1.10.10.200:FF:000002">
    <property type="entry name" value="Probable transcriptional regulatory protein CLM62_37755"/>
    <property type="match status" value="1"/>
</dbReference>
<dbReference type="GO" id="GO:0005829">
    <property type="term" value="C:cytosol"/>
    <property type="evidence" value="ECO:0007669"/>
    <property type="project" value="TreeGrafter"/>
</dbReference>
<dbReference type="GO" id="GO:0003677">
    <property type="term" value="F:DNA binding"/>
    <property type="evidence" value="ECO:0007669"/>
    <property type="project" value="UniProtKB-KW"/>
</dbReference>
<keyword evidence="2" id="KW-0805">Transcription regulation</keyword>
<evidence type="ECO:0000256" key="2">
    <source>
        <dbReference type="ARBA" id="ARBA00023015"/>
    </source>
</evidence>
<evidence type="ECO:0000313" key="8">
    <source>
        <dbReference type="Proteomes" id="UP000298782"/>
    </source>
</evidence>
<dbReference type="EMBL" id="CP034852">
    <property type="protein sequence ID" value="QCI26778.1"/>
    <property type="molecule type" value="Genomic_DNA"/>
</dbReference>
<sequence length="75" mass="8664">MAGHSKWSNTKHRKHAQDVKKSKVFMKLTRELTTSVKLGGKNPTYNAHLRTTINKALNYNMPKITIQKIIDRCIE</sequence>